<keyword evidence="3" id="KW-0804">Transcription</keyword>
<feature type="domain" description="HTH myb-type" evidence="7">
    <location>
        <begin position="161"/>
        <end position="211"/>
    </location>
</feature>
<evidence type="ECO:0000313" key="9">
    <source>
        <dbReference type="Proteomes" id="UP001479436"/>
    </source>
</evidence>
<accession>A0ABR2VTP8</accession>
<dbReference type="EMBL" id="JASJQH010007778">
    <property type="protein sequence ID" value="KAK9701851.1"/>
    <property type="molecule type" value="Genomic_DNA"/>
</dbReference>
<dbReference type="Proteomes" id="UP001479436">
    <property type="component" value="Unassembled WGS sequence"/>
</dbReference>
<evidence type="ECO:0000256" key="3">
    <source>
        <dbReference type="ARBA" id="ARBA00023163"/>
    </source>
</evidence>
<comment type="caution">
    <text evidence="8">The sequence shown here is derived from an EMBL/GenBank/DDBJ whole genome shotgun (WGS) entry which is preliminary data.</text>
</comment>
<dbReference type="InterPro" id="IPR051575">
    <property type="entry name" value="Myb-like_DNA-bd"/>
</dbReference>
<name>A0ABR2VTP8_9FUNG</name>
<feature type="domain" description="SANT" evidence="6">
    <location>
        <begin position="219"/>
        <end position="258"/>
    </location>
</feature>
<feature type="domain" description="SANT" evidence="6">
    <location>
        <begin position="164"/>
        <end position="199"/>
    </location>
</feature>
<evidence type="ECO:0000259" key="6">
    <source>
        <dbReference type="PROSITE" id="PS51293"/>
    </source>
</evidence>
<keyword evidence="2" id="KW-0238">DNA-binding</keyword>
<feature type="domain" description="Myb-like" evidence="5">
    <location>
        <begin position="58"/>
        <end position="101"/>
    </location>
</feature>
<dbReference type="SUPFAM" id="SSF46689">
    <property type="entry name" value="Homeodomain-like"/>
    <property type="match status" value="4"/>
</dbReference>
<reference evidence="8 9" key="1">
    <citation type="submission" date="2023-04" db="EMBL/GenBank/DDBJ databases">
        <title>Genome of Basidiobolus ranarum AG-B5.</title>
        <authorList>
            <person name="Stajich J.E."/>
            <person name="Carter-House D."/>
            <person name="Gryganskyi A."/>
        </authorList>
    </citation>
    <scope>NUCLEOTIDE SEQUENCE [LARGE SCALE GENOMIC DNA]</scope>
    <source>
        <strain evidence="8 9">AG-B5</strain>
    </source>
</reference>
<keyword evidence="1" id="KW-0805">Transcription regulation</keyword>
<feature type="domain" description="SANT" evidence="6">
    <location>
        <begin position="266"/>
        <end position="317"/>
    </location>
</feature>
<dbReference type="PROSITE" id="PS51293">
    <property type="entry name" value="SANT"/>
    <property type="match status" value="3"/>
</dbReference>
<proteinExistence type="predicted"/>
<organism evidence="8 9">
    <name type="scientific">Basidiobolus ranarum</name>
    <dbReference type="NCBI Taxonomy" id="34480"/>
    <lineage>
        <taxon>Eukaryota</taxon>
        <taxon>Fungi</taxon>
        <taxon>Fungi incertae sedis</taxon>
        <taxon>Zoopagomycota</taxon>
        <taxon>Entomophthoromycotina</taxon>
        <taxon>Basidiobolomycetes</taxon>
        <taxon>Basidiobolales</taxon>
        <taxon>Basidiobolaceae</taxon>
        <taxon>Basidiobolus</taxon>
    </lineage>
</organism>
<sequence length="326" mass="38383">MLKFFSQTQPFVIRVNFPFLKPTFTAQSRYIGDVTKNTDTEVEKEVVWKHTSKKRLPSEKRVSHKWTEEEREKLMTAVKTFGNRWSHIASTLFPGRTPNSCYQMHLILMNNFKKGPWSAEEDETLRSLTSMEQYRGKWKVISDVLGRSSACCYSRWQSRFKPDVKTGRWTEEEDLTLLDGVEKYGRDWGKIVKDIPGRTGRHALVRYDRVLHPNTKRGKWSPEEDALLLKGCQTYGRNWTKISESIPGRTRYQLQARYDSHVNPKITTGRWTNEENEQLLKLVKKYGHDWARIAQELPTKSNSQALLRYNYLRMKQRNSQAEKVID</sequence>
<dbReference type="SMART" id="SM00717">
    <property type="entry name" value="SANT"/>
    <property type="match status" value="5"/>
</dbReference>
<protein>
    <submittedName>
        <fullName evidence="8">Uncharacterized protein</fullName>
    </submittedName>
</protein>
<evidence type="ECO:0000256" key="1">
    <source>
        <dbReference type="ARBA" id="ARBA00023015"/>
    </source>
</evidence>
<feature type="domain" description="Myb-like" evidence="5">
    <location>
        <begin position="161"/>
        <end position="211"/>
    </location>
</feature>
<keyword evidence="9" id="KW-1185">Reference proteome</keyword>
<feature type="domain" description="Myb-like" evidence="5">
    <location>
        <begin position="109"/>
        <end position="160"/>
    </location>
</feature>
<dbReference type="Pfam" id="PF13921">
    <property type="entry name" value="Myb_DNA-bind_6"/>
    <property type="match status" value="2"/>
</dbReference>
<dbReference type="PANTHER" id="PTHR46621:SF1">
    <property type="entry name" value="SNRNA-ACTIVATING PROTEIN COMPLEX SUBUNIT 4"/>
    <property type="match status" value="1"/>
</dbReference>
<evidence type="ECO:0000256" key="2">
    <source>
        <dbReference type="ARBA" id="ARBA00023125"/>
    </source>
</evidence>
<feature type="domain" description="Myb-like" evidence="5">
    <location>
        <begin position="263"/>
        <end position="313"/>
    </location>
</feature>
<evidence type="ECO:0000259" key="5">
    <source>
        <dbReference type="PROSITE" id="PS50090"/>
    </source>
</evidence>
<dbReference type="PROSITE" id="PS50090">
    <property type="entry name" value="MYB_LIKE"/>
    <property type="match status" value="5"/>
</dbReference>
<dbReference type="PANTHER" id="PTHR46621">
    <property type="entry name" value="SNRNA-ACTIVATING PROTEIN COMPLEX SUBUNIT 4"/>
    <property type="match status" value="1"/>
</dbReference>
<evidence type="ECO:0000313" key="8">
    <source>
        <dbReference type="EMBL" id="KAK9701851.1"/>
    </source>
</evidence>
<evidence type="ECO:0000259" key="7">
    <source>
        <dbReference type="PROSITE" id="PS51294"/>
    </source>
</evidence>
<feature type="domain" description="HTH myb-type" evidence="7">
    <location>
        <begin position="58"/>
        <end position="114"/>
    </location>
</feature>
<feature type="domain" description="HTH myb-type" evidence="7">
    <location>
        <begin position="269"/>
        <end position="317"/>
    </location>
</feature>
<dbReference type="InterPro" id="IPR009057">
    <property type="entry name" value="Homeodomain-like_sf"/>
</dbReference>
<dbReference type="Pfam" id="PF00249">
    <property type="entry name" value="Myb_DNA-binding"/>
    <property type="match status" value="1"/>
</dbReference>
<keyword evidence="4" id="KW-0539">Nucleus</keyword>
<dbReference type="InterPro" id="IPR017884">
    <property type="entry name" value="SANT_dom"/>
</dbReference>
<dbReference type="PROSITE" id="PS51294">
    <property type="entry name" value="HTH_MYB"/>
    <property type="match status" value="4"/>
</dbReference>
<dbReference type="InterPro" id="IPR001005">
    <property type="entry name" value="SANT/Myb"/>
</dbReference>
<dbReference type="Gene3D" id="1.10.10.60">
    <property type="entry name" value="Homeodomain-like"/>
    <property type="match status" value="5"/>
</dbReference>
<evidence type="ECO:0000256" key="4">
    <source>
        <dbReference type="ARBA" id="ARBA00023242"/>
    </source>
</evidence>
<feature type="domain" description="HTH myb-type" evidence="7">
    <location>
        <begin position="212"/>
        <end position="266"/>
    </location>
</feature>
<feature type="domain" description="Myb-like" evidence="5">
    <location>
        <begin position="212"/>
        <end position="262"/>
    </location>
</feature>
<dbReference type="InterPro" id="IPR017930">
    <property type="entry name" value="Myb_dom"/>
</dbReference>
<gene>
    <name evidence="8" type="ORF">K7432_011539</name>
</gene>
<dbReference type="CDD" id="cd00167">
    <property type="entry name" value="SANT"/>
    <property type="match status" value="4"/>
</dbReference>